<keyword evidence="3" id="KW-1185">Reference proteome</keyword>
<protein>
    <submittedName>
        <fullName evidence="2">Uncharacterized protein</fullName>
    </submittedName>
</protein>
<feature type="region of interest" description="Disordered" evidence="1">
    <location>
        <begin position="116"/>
        <end position="142"/>
    </location>
</feature>
<dbReference type="EMBL" id="CAUYUJ010000975">
    <property type="protein sequence ID" value="CAK0793471.1"/>
    <property type="molecule type" value="Genomic_DNA"/>
</dbReference>
<comment type="caution">
    <text evidence="2">The sequence shown here is derived from an EMBL/GenBank/DDBJ whole genome shotgun (WGS) entry which is preliminary data.</text>
</comment>
<accession>A0ABN9PPJ5</accession>
<feature type="region of interest" description="Disordered" evidence="1">
    <location>
        <begin position="1"/>
        <end position="86"/>
    </location>
</feature>
<gene>
    <name evidence="2" type="ORF">PCOR1329_LOCUS3767</name>
</gene>
<organism evidence="2 3">
    <name type="scientific">Prorocentrum cordatum</name>
    <dbReference type="NCBI Taxonomy" id="2364126"/>
    <lineage>
        <taxon>Eukaryota</taxon>
        <taxon>Sar</taxon>
        <taxon>Alveolata</taxon>
        <taxon>Dinophyceae</taxon>
        <taxon>Prorocentrales</taxon>
        <taxon>Prorocentraceae</taxon>
        <taxon>Prorocentrum</taxon>
    </lineage>
</organism>
<evidence type="ECO:0000313" key="2">
    <source>
        <dbReference type="EMBL" id="CAK0793471.1"/>
    </source>
</evidence>
<dbReference type="Proteomes" id="UP001189429">
    <property type="component" value="Unassembled WGS sequence"/>
</dbReference>
<proteinExistence type="predicted"/>
<name>A0ABN9PPJ5_9DINO</name>
<reference evidence="2" key="1">
    <citation type="submission" date="2023-10" db="EMBL/GenBank/DDBJ databases">
        <authorList>
            <person name="Chen Y."/>
            <person name="Shah S."/>
            <person name="Dougan E. K."/>
            <person name="Thang M."/>
            <person name="Chan C."/>
        </authorList>
    </citation>
    <scope>NUCLEOTIDE SEQUENCE [LARGE SCALE GENOMIC DNA]</scope>
</reference>
<sequence>MSFLNCHSGQPEQQQEEEPVLGAASAAGELQQPLTGPEEAAPCQADEGVPGGAAQAVSVEEPEPAAPAHFGGSDAEDAAADKAAKGCCVPRAGRRRARGTRAAKADAAVKTTLELAPAAEQEVTPEVASSEHDEQAASLAAGAVEAEGILEAKQQGAGAGQGVKSRASAGA</sequence>
<evidence type="ECO:0000256" key="1">
    <source>
        <dbReference type="SAM" id="MobiDB-lite"/>
    </source>
</evidence>
<evidence type="ECO:0000313" key="3">
    <source>
        <dbReference type="Proteomes" id="UP001189429"/>
    </source>
</evidence>